<keyword evidence="5" id="KW-1185">Reference proteome</keyword>
<reference evidence="4 5" key="1">
    <citation type="submission" date="2024-01" db="EMBL/GenBank/DDBJ databases">
        <authorList>
            <person name="Allen C."/>
            <person name="Tagirdzhanova G."/>
        </authorList>
    </citation>
    <scope>NUCLEOTIDE SEQUENCE [LARGE SCALE GENOMIC DNA]</scope>
</reference>
<dbReference type="InterPro" id="IPR002347">
    <property type="entry name" value="SDR_fam"/>
</dbReference>
<keyword evidence="3" id="KW-0560">Oxidoreductase</keyword>
<proteinExistence type="inferred from homology"/>
<dbReference type="Proteomes" id="UP001642482">
    <property type="component" value="Unassembled WGS sequence"/>
</dbReference>
<dbReference type="InterPro" id="IPR020904">
    <property type="entry name" value="Sc_DH/Rdtase_CS"/>
</dbReference>
<dbReference type="PANTHER" id="PTHR44229:SF4">
    <property type="entry name" value="15-HYDROXYPROSTAGLANDIN DEHYDROGENASE [NAD(+)]"/>
    <property type="match status" value="1"/>
</dbReference>
<evidence type="ECO:0000256" key="1">
    <source>
        <dbReference type="ARBA" id="ARBA00006484"/>
    </source>
</evidence>
<keyword evidence="2" id="KW-0521">NADP</keyword>
<evidence type="ECO:0000313" key="4">
    <source>
        <dbReference type="EMBL" id="CAK7212596.1"/>
    </source>
</evidence>
<dbReference type="EMBL" id="CAWUHD010000009">
    <property type="protein sequence ID" value="CAK7212596.1"/>
    <property type="molecule type" value="Genomic_DNA"/>
</dbReference>
<dbReference type="PRINTS" id="PR00081">
    <property type="entry name" value="GDHRDH"/>
</dbReference>
<protein>
    <recommendedName>
        <fullName evidence="6">15-hydroxyprostaglandin dehydrogenase</fullName>
    </recommendedName>
</protein>
<comment type="similarity">
    <text evidence="1">Belongs to the short-chain dehydrogenases/reductases (SDR) family.</text>
</comment>
<dbReference type="InterPro" id="IPR036291">
    <property type="entry name" value="NAD(P)-bd_dom_sf"/>
</dbReference>
<evidence type="ECO:0000256" key="2">
    <source>
        <dbReference type="ARBA" id="ARBA00022857"/>
    </source>
</evidence>
<dbReference type="PANTHER" id="PTHR44229">
    <property type="entry name" value="15-HYDROXYPROSTAGLANDIN DEHYDROGENASE [NAD(+)]"/>
    <property type="match status" value="1"/>
</dbReference>
<name>A0ABP0AZ91_9PEZI</name>
<dbReference type="PROSITE" id="PS00061">
    <property type="entry name" value="ADH_SHORT"/>
    <property type="match status" value="1"/>
</dbReference>
<accession>A0ABP0AZ91</accession>
<comment type="caution">
    <text evidence="4">The sequence shown here is derived from an EMBL/GenBank/DDBJ whole genome shotgun (WGS) entry which is preliminary data.</text>
</comment>
<dbReference type="Pfam" id="PF00106">
    <property type="entry name" value="adh_short"/>
    <property type="match status" value="1"/>
</dbReference>
<gene>
    <name evidence="4" type="ORF">SEUCBS140593_001556</name>
</gene>
<dbReference type="SUPFAM" id="SSF51735">
    <property type="entry name" value="NAD(P)-binding Rossmann-fold domains"/>
    <property type="match status" value="1"/>
</dbReference>
<evidence type="ECO:0000313" key="5">
    <source>
        <dbReference type="Proteomes" id="UP001642482"/>
    </source>
</evidence>
<evidence type="ECO:0000256" key="3">
    <source>
        <dbReference type="ARBA" id="ARBA00023002"/>
    </source>
</evidence>
<evidence type="ECO:0008006" key="6">
    <source>
        <dbReference type="Google" id="ProtNLM"/>
    </source>
</evidence>
<sequence length="281" mass="30324">MASSKPVALITGASSGMGEGFTLDLISKGWQVAMVDVKANPELQAKVGNNASFYTGDVSDYDSQAKCFQAAWDKYHRLDLVCLNAGIIDRSPLYILQYRDSPTIPPKPDLKCTDVNVKGVYYGTQLAIHFMRKNAVKGGNIVVTASASSLYPHECYVEYSGSKAAVWNFVRATARVLKNKENIRINCIRPGFVPTSLAPPGMIDAAKSIITPLQTIVNALNRILDDKSLSGAALECSIDKILLTPEPEFLNGEASAKASFLWDPGFVALHGEPSDLPEAAP</sequence>
<dbReference type="Gene3D" id="3.40.50.720">
    <property type="entry name" value="NAD(P)-binding Rossmann-like Domain"/>
    <property type="match status" value="1"/>
</dbReference>
<organism evidence="4 5">
    <name type="scientific">Sporothrix eucalyptigena</name>
    <dbReference type="NCBI Taxonomy" id="1812306"/>
    <lineage>
        <taxon>Eukaryota</taxon>
        <taxon>Fungi</taxon>
        <taxon>Dikarya</taxon>
        <taxon>Ascomycota</taxon>
        <taxon>Pezizomycotina</taxon>
        <taxon>Sordariomycetes</taxon>
        <taxon>Sordariomycetidae</taxon>
        <taxon>Ophiostomatales</taxon>
        <taxon>Ophiostomataceae</taxon>
        <taxon>Sporothrix</taxon>
    </lineage>
</organism>